<comment type="pathway">
    <text evidence="3">Carbohydrate degradation; pentose phosphate pathway; D-ribose 5-phosphate from D-ribulose 5-phosphate (non-oxidative stage): step 1/1.</text>
</comment>
<feature type="active site" description="Proton acceptor" evidence="3">
    <location>
        <position position="112"/>
    </location>
</feature>
<dbReference type="NCBIfam" id="NF001924">
    <property type="entry name" value="PRK00702.1"/>
    <property type="match status" value="1"/>
</dbReference>
<dbReference type="Pfam" id="PF06026">
    <property type="entry name" value="Rib_5-P_isom_A"/>
    <property type="match status" value="1"/>
</dbReference>
<dbReference type="InterPro" id="IPR037171">
    <property type="entry name" value="NagB/RpiA_transferase-like"/>
</dbReference>
<comment type="subunit">
    <text evidence="3">Homodimer.</text>
</comment>
<feature type="binding site" evidence="3">
    <location>
        <begin position="89"/>
        <end position="92"/>
    </location>
    <ligand>
        <name>substrate</name>
    </ligand>
</feature>
<dbReference type="InterPro" id="IPR050262">
    <property type="entry name" value="Ribose-5P_isomerase"/>
</dbReference>
<evidence type="ECO:0000313" key="4">
    <source>
        <dbReference type="EMBL" id="XCB25283.1"/>
    </source>
</evidence>
<evidence type="ECO:0000256" key="3">
    <source>
        <dbReference type="HAMAP-Rule" id="MF_00170"/>
    </source>
</evidence>
<sequence length="232" mass="24645">MSSPESNATDAAKRLAAVWAAAQIEDGMAVGLGSGSTSALVIEEVGRRVAEGLRIKAIATSEASQKLALELKIPMSDFAHLTHLDLTIDGADEVQEGTLYLIKGHGGALLREKIVAMASGRLLIAVDPRKLVKTLGSVFTLPVEVVPFGFETTVKRLRDLGFESELRMTDDGKPYVTDGQHYIVHCKLPQVGFDAVAGGEELKGTVGVVEHGLFLGMTSKVVIGRPEGIEVL</sequence>
<dbReference type="AlphaFoldDB" id="A0AAU7Z8M5"/>
<accession>A0AAU7Z8M5</accession>
<proteinExistence type="inferred from homology"/>
<dbReference type="SUPFAM" id="SSF75445">
    <property type="entry name" value="D-ribose-5-phosphate isomerase (RpiA), lid domain"/>
    <property type="match status" value="1"/>
</dbReference>
<dbReference type="RefSeq" id="WP_353068271.1">
    <property type="nucleotide sequence ID" value="NZ_CP132932.1"/>
</dbReference>
<feature type="binding site" evidence="3">
    <location>
        <begin position="34"/>
        <end position="37"/>
    </location>
    <ligand>
        <name>substrate</name>
    </ligand>
</feature>
<feature type="binding site" evidence="3">
    <location>
        <begin position="103"/>
        <end position="106"/>
    </location>
    <ligand>
        <name>substrate</name>
    </ligand>
</feature>
<keyword evidence="2 3" id="KW-0413">Isomerase</keyword>
<evidence type="ECO:0000256" key="2">
    <source>
        <dbReference type="ARBA" id="ARBA00023235"/>
    </source>
</evidence>
<comment type="function">
    <text evidence="3">Catalyzes the reversible conversion of ribose-5-phosphate to ribulose 5-phosphate.</text>
</comment>
<dbReference type="KEGG" id="temp:RBB75_12560"/>
<dbReference type="CDD" id="cd01398">
    <property type="entry name" value="RPI_A"/>
    <property type="match status" value="1"/>
</dbReference>
<organism evidence="4">
    <name type="scientific">Tunturiibacter empetritectus</name>
    <dbReference type="NCBI Taxonomy" id="3069691"/>
    <lineage>
        <taxon>Bacteria</taxon>
        <taxon>Pseudomonadati</taxon>
        <taxon>Acidobacteriota</taxon>
        <taxon>Terriglobia</taxon>
        <taxon>Terriglobales</taxon>
        <taxon>Acidobacteriaceae</taxon>
        <taxon>Tunturiibacter</taxon>
    </lineage>
</organism>
<dbReference type="Gene3D" id="3.30.70.260">
    <property type="match status" value="1"/>
</dbReference>
<feature type="binding site" evidence="3">
    <location>
        <position position="130"/>
    </location>
    <ligand>
        <name>substrate</name>
    </ligand>
</feature>
<dbReference type="InterPro" id="IPR020672">
    <property type="entry name" value="Ribose5P_isomerase_typA_subgr"/>
</dbReference>
<dbReference type="GO" id="GO:0009052">
    <property type="term" value="P:pentose-phosphate shunt, non-oxidative branch"/>
    <property type="evidence" value="ECO:0007669"/>
    <property type="project" value="UniProtKB-UniRule"/>
</dbReference>
<dbReference type="EMBL" id="CP132932">
    <property type="protein sequence ID" value="XCB25283.1"/>
    <property type="molecule type" value="Genomic_DNA"/>
</dbReference>
<dbReference type="PANTHER" id="PTHR43748:SF3">
    <property type="entry name" value="RIBOSE-5-PHOSPHATE ISOMERASE 3, CHLOROPLASTIC-RELATED"/>
    <property type="match status" value="1"/>
</dbReference>
<protein>
    <recommendedName>
        <fullName evidence="3">Ribose-5-phosphate isomerase A</fullName>
        <ecNumber evidence="3">5.3.1.6</ecNumber>
    </recommendedName>
    <alternativeName>
        <fullName evidence="3">Phosphoriboisomerase A</fullName>
        <shortName evidence="3">PRI</shortName>
    </alternativeName>
</protein>
<dbReference type="PANTHER" id="PTHR43748">
    <property type="entry name" value="RIBOSE-5-PHOSPHATE ISOMERASE 3, CHLOROPLASTIC-RELATED"/>
    <property type="match status" value="1"/>
</dbReference>
<evidence type="ECO:0000256" key="1">
    <source>
        <dbReference type="ARBA" id="ARBA00001713"/>
    </source>
</evidence>
<dbReference type="NCBIfam" id="TIGR00021">
    <property type="entry name" value="rpiA"/>
    <property type="match status" value="1"/>
</dbReference>
<dbReference type="InterPro" id="IPR004788">
    <property type="entry name" value="Ribose5P_isomerase_type_A"/>
</dbReference>
<dbReference type="GO" id="GO:0004751">
    <property type="term" value="F:ribose-5-phosphate isomerase activity"/>
    <property type="evidence" value="ECO:0007669"/>
    <property type="project" value="UniProtKB-UniRule"/>
</dbReference>
<reference evidence="4" key="1">
    <citation type="submission" date="2023-08" db="EMBL/GenBank/DDBJ databases">
        <authorList>
            <person name="Messyasz A."/>
            <person name="Mannisto M.K."/>
            <person name="Kerkhof L.J."/>
            <person name="Haggblom M."/>
        </authorList>
    </citation>
    <scope>NUCLEOTIDE SEQUENCE</scope>
    <source>
        <strain evidence="4">M8UP23</strain>
    </source>
</reference>
<gene>
    <name evidence="3 4" type="primary">rpiA</name>
    <name evidence="4" type="ORF">RBB75_12560</name>
</gene>
<dbReference type="FunFam" id="3.40.50.1360:FF:000001">
    <property type="entry name" value="Ribose-5-phosphate isomerase A"/>
    <property type="match status" value="1"/>
</dbReference>
<reference evidence="4" key="2">
    <citation type="journal article" date="2024" name="Environ. Microbiol.">
        <title>Genome analysis and description of Tunturibacter gen. nov. expands the diversity of Terriglobia in tundra soils.</title>
        <authorList>
            <person name="Messyasz A."/>
            <person name="Mannisto M.K."/>
            <person name="Kerkhof L.J."/>
            <person name="Haggblom M.M."/>
        </authorList>
    </citation>
    <scope>NUCLEOTIDE SEQUENCE</scope>
    <source>
        <strain evidence="4">M8UP23</strain>
    </source>
</reference>
<comment type="similarity">
    <text evidence="3">Belongs to the ribose 5-phosphate isomerase family.</text>
</comment>
<dbReference type="EC" id="5.3.1.6" evidence="3"/>
<comment type="catalytic activity">
    <reaction evidence="1 3">
        <text>aldehydo-D-ribose 5-phosphate = D-ribulose 5-phosphate</text>
        <dbReference type="Rhea" id="RHEA:14657"/>
        <dbReference type="ChEBI" id="CHEBI:58121"/>
        <dbReference type="ChEBI" id="CHEBI:58273"/>
        <dbReference type="EC" id="5.3.1.6"/>
    </reaction>
</comment>
<dbReference type="Gene3D" id="3.40.50.1360">
    <property type="match status" value="1"/>
</dbReference>
<dbReference type="SUPFAM" id="SSF100950">
    <property type="entry name" value="NagB/RpiA/CoA transferase-like"/>
    <property type="match status" value="1"/>
</dbReference>
<dbReference type="HAMAP" id="MF_00170">
    <property type="entry name" value="Rib_5P_isom_A"/>
    <property type="match status" value="1"/>
</dbReference>
<name>A0AAU7Z8M5_9BACT</name>